<proteinExistence type="predicted"/>
<keyword evidence="2" id="KW-1185">Reference proteome</keyword>
<gene>
    <name evidence="1" type="ORF">TNIN_278301</name>
</gene>
<organism evidence="1 2">
    <name type="scientific">Trichonephila inaurata madagascariensis</name>
    <dbReference type="NCBI Taxonomy" id="2747483"/>
    <lineage>
        <taxon>Eukaryota</taxon>
        <taxon>Metazoa</taxon>
        <taxon>Ecdysozoa</taxon>
        <taxon>Arthropoda</taxon>
        <taxon>Chelicerata</taxon>
        <taxon>Arachnida</taxon>
        <taxon>Araneae</taxon>
        <taxon>Araneomorphae</taxon>
        <taxon>Entelegynae</taxon>
        <taxon>Araneoidea</taxon>
        <taxon>Nephilidae</taxon>
        <taxon>Trichonephila</taxon>
        <taxon>Trichonephila inaurata</taxon>
    </lineage>
</organism>
<accession>A0A8X6YXI9</accession>
<dbReference type="AlphaFoldDB" id="A0A8X6YXI9"/>
<evidence type="ECO:0000313" key="2">
    <source>
        <dbReference type="Proteomes" id="UP000886998"/>
    </source>
</evidence>
<protein>
    <submittedName>
        <fullName evidence="1">Uncharacterized protein</fullName>
    </submittedName>
</protein>
<evidence type="ECO:0000313" key="1">
    <source>
        <dbReference type="EMBL" id="GFY78482.1"/>
    </source>
</evidence>
<reference evidence="1" key="1">
    <citation type="submission" date="2020-08" db="EMBL/GenBank/DDBJ databases">
        <title>Multicomponent nature underlies the extraordinary mechanical properties of spider dragline silk.</title>
        <authorList>
            <person name="Kono N."/>
            <person name="Nakamura H."/>
            <person name="Mori M."/>
            <person name="Yoshida Y."/>
            <person name="Ohtoshi R."/>
            <person name="Malay A.D."/>
            <person name="Moran D.A.P."/>
            <person name="Tomita M."/>
            <person name="Numata K."/>
            <person name="Arakawa K."/>
        </authorList>
    </citation>
    <scope>NUCLEOTIDE SEQUENCE</scope>
</reference>
<comment type="caution">
    <text evidence="1">The sequence shown here is derived from an EMBL/GenBank/DDBJ whole genome shotgun (WGS) entry which is preliminary data.</text>
</comment>
<dbReference type="Proteomes" id="UP000886998">
    <property type="component" value="Unassembled WGS sequence"/>
</dbReference>
<name>A0A8X6YXI9_9ARAC</name>
<dbReference type="EMBL" id="BMAV01023030">
    <property type="protein sequence ID" value="GFY78482.1"/>
    <property type="molecule type" value="Genomic_DNA"/>
</dbReference>
<sequence>MLLKSSVMSVAEKKYGFMCARGTCLKYFCSLSIISPIQVFVPQSALIQDRFYRIFHPPLKDIKQWTRCKSPGVRWPTMQKSRGIP</sequence>